<protein>
    <submittedName>
        <fullName evidence="1">Uncharacterized protein</fullName>
    </submittedName>
</protein>
<keyword evidence="2" id="KW-1185">Reference proteome</keyword>
<evidence type="ECO:0000313" key="1">
    <source>
        <dbReference type="EMBL" id="PQJ31101.1"/>
    </source>
</evidence>
<dbReference type="OrthoDB" id="1449938at2"/>
<evidence type="ECO:0000313" key="2">
    <source>
        <dbReference type="Proteomes" id="UP000239747"/>
    </source>
</evidence>
<dbReference type="RefSeq" id="WP_105070252.1">
    <property type="nucleotide sequence ID" value="NZ_MTPW01000001.1"/>
</dbReference>
<sequence length="65" mass="7237">MDINKAIKICLLNGIKVFPEVVHKKFVVAIKEKGKPVKLSLKNHTSNTINDAIIATYTFLAKKLS</sequence>
<comment type="caution">
    <text evidence="1">The sequence shown here is derived from an EMBL/GenBank/DDBJ whole genome shotgun (WGS) entry which is preliminary data.</text>
</comment>
<dbReference type="Proteomes" id="UP000239747">
    <property type="component" value="Unassembled WGS sequence"/>
</dbReference>
<dbReference type="EMBL" id="MTPW01000001">
    <property type="protein sequence ID" value="PQJ31101.1"/>
    <property type="molecule type" value="Genomic_DNA"/>
</dbReference>
<accession>A0A2S7U970</accession>
<organism evidence="1 2">
    <name type="scientific">Nonlabens arenilitoris</name>
    <dbReference type="NCBI Taxonomy" id="1217969"/>
    <lineage>
        <taxon>Bacteria</taxon>
        <taxon>Pseudomonadati</taxon>
        <taxon>Bacteroidota</taxon>
        <taxon>Flavobacteriia</taxon>
        <taxon>Flavobacteriales</taxon>
        <taxon>Flavobacteriaceae</taxon>
        <taxon>Nonlabens</taxon>
    </lineage>
</organism>
<reference evidence="1 2" key="1">
    <citation type="submission" date="2017-01" db="EMBL/GenBank/DDBJ databases">
        <title>Trade-off between light-utilization and light-protection in marine flavobacteria.</title>
        <authorList>
            <person name="Kumagai Y."/>
            <person name="Yoshizawa S."/>
            <person name="Kogure K."/>
            <person name="Iwasaki W."/>
        </authorList>
    </citation>
    <scope>NUCLEOTIDE SEQUENCE [LARGE SCALE GENOMIC DNA]</scope>
    <source>
        <strain evidence="1 2">KCTC 32109</strain>
    </source>
</reference>
<gene>
    <name evidence="1" type="ORF">BST92_03800</name>
</gene>
<name>A0A2S7U970_9FLAO</name>
<dbReference type="AlphaFoldDB" id="A0A2S7U970"/>
<proteinExistence type="predicted"/>